<dbReference type="HOGENOM" id="CLU_756689_0_0_1"/>
<feature type="region of interest" description="Disordered" evidence="1">
    <location>
        <begin position="133"/>
        <end position="166"/>
    </location>
</feature>
<reference evidence="3 4" key="1">
    <citation type="journal article" date="2008" name="PLoS Genet.">
        <title>Genomic islands in the pathogenic filamentous fungus Aspergillus fumigatus.</title>
        <authorList>
            <person name="Fedorova N.D."/>
            <person name="Khaldi N."/>
            <person name="Joardar V.S."/>
            <person name="Maiti R."/>
            <person name="Amedeo P."/>
            <person name="Anderson M.J."/>
            <person name="Crabtree J."/>
            <person name="Silva J.C."/>
            <person name="Badger J.H."/>
            <person name="Albarraq A."/>
            <person name="Angiuoli S."/>
            <person name="Bussey H."/>
            <person name="Bowyer P."/>
            <person name="Cotty P.J."/>
            <person name="Dyer P.S."/>
            <person name="Egan A."/>
            <person name="Galens K."/>
            <person name="Fraser-Liggett C.M."/>
            <person name="Haas B.J."/>
            <person name="Inman J.M."/>
            <person name="Kent R."/>
            <person name="Lemieux S."/>
            <person name="Malavazi I."/>
            <person name="Orvis J."/>
            <person name="Roemer T."/>
            <person name="Ronning C.M."/>
            <person name="Sundaram J.P."/>
            <person name="Sutton G."/>
            <person name="Turner G."/>
            <person name="Venter J.C."/>
            <person name="White O.R."/>
            <person name="Whitty B.R."/>
            <person name="Youngman P."/>
            <person name="Wolfe K.H."/>
            <person name="Goldman G.H."/>
            <person name="Wortman J.R."/>
            <person name="Jiang B."/>
            <person name="Denning D.W."/>
            <person name="Nierman W.C."/>
        </authorList>
    </citation>
    <scope>NUCLEOTIDE SEQUENCE [LARGE SCALE GENOMIC DNA]</scope>
    <source>
        <strain evidence="4">ATCC 1007 / CBS 513.65 / DSM 816 / NCTC 3887 / NRRL 1</strain>
    </source>
</reference>
<dbReference type="AlphaFoldDB" id="A1CKC3"/>
<evidence type="ECO:0000256" key="2">
    <source>
        <dbReference type="SAM" id="SignalP"/>
    </source>
</evidence>
<feature type="compositionally biased region" description="Polar residues" evidence="1">
    <location>
        <begin position="241"/>
        <end position="255"/>
    </location>
</feature>
<evidence type="ECO:0000313" key="3">
    <source>
        <dbReference type="EMBL" id="EAW09597.1"/>
    </source>
</evidence>
<dbReference type="OrthoDB" id="4487888at2759"/>
<sequence length="321" mass="35969">MAIRVFRLVLTGLLSSIAGATYMVPYRTLGIEEESASLLPDGTAGIDPVQKRYSRDLNYGAIIQRAGNSQNDVWSHQVRTRPPITRISSRRLQPLSALQGIEEEVQVDDDYIAEDTRPQGSADDAPVLRVAKLRRKKKEPVSKDRQRKKNPQISEDPSKADLGDDMSFRKTVWRPDAPEFVPTAHRRQLVRQVNEGRDDELNSPRAIGKEHILASSRDQDIIPSRDTDAPTAMKEDLKLSITNENRGPNPNTSKTDSGRAIERDHNNSASVLKQALNGIVYAYPKKVRKRGKGSRRETNLRRKRTESEPAGIGLNSHLNSL</sequence>
<protein>
    <submittedName>
        <fullName evidence="3">Uncharacterized protein</fullName>
    </submittedName>
</protein>
<feature type="region of interest" description="Disordered" evidence="1">
    <location>
        <begin position="287"/>
        <end position="321"/>
    </location>
</feature>
<organism evidence="3 4">
    <name type="scientific">Aspergillus clavatus (strain ATCC 1007 / CBS 513.65 / DSM 816 / NCTC 3887 / NRRL 1 / QM 1276 / 107)</name>
    <dbReference type="NCBI Taxonomy" id="344612"/>
    <lineage>
        <taxon>Eukaryota</taxon>
        <taxon>Fungi</taxon>
        <taxon>Dikarya</taxon>
        <taxon>Ascomycota</taxon>
        <taxon>Pezizomycotina</taxon>
        <taxon>Eurotiomycetes</taxon>
        <taxon>Eurotiomycetidae</taxon>
        <taxon>Eurotiales</taxon>
        <taxon>Aspergillaceae</taxon>
        <taxon>Aspergillus</taxon>
        <taxon>Aspergillus subgen. Fumigati</taxon>
    </lineage>
</organism>
<evidence type="ECO:0000256" key="1">
    <source>
        <dbReference type="SAM" id="MobiDB-lite"/>
    </source>
</evidence>
<proteinExistence type="predicted"/>
<name>A1CKC3_ASPCL</name>
<feature type="region of interest" description="Disordered" evidence="1">
    <location>
        <begin position="179"/>
        <end position="208"/>
    </location>
</feature>
<feature type="signal peptide" evidence="2">
    <location>
        <begin position="1"/>
        <end position="20"/>
    </location>
</feature>
<dbReference type="GeneID" id="4702873"/>
<dbReference type="OMA" id="FRRGEWK"/>
<gene>
    <name evidence="3" type="ORF">ACLA_038070</name>
</gene>
<dbReference type="KEGG" id="act:ACLA_038070"/>
<feature type="region of interest" description="Disordered" evidence="1">
    <location>
        <begin position="241"/>
        <end position="260"/>
    </location>
</feature>
<dbReference type="EMBL" id="DS027056">
    <property type="protein sequence ID" value="EAW09597.1"/>
    <property type="molecule type" value="Genomic_DNA"/>
</dbReference>
<dbReference type="Proteomes" id="UP000006701">
    <property type="component" value="Unassembled WGS sequence"/>
</dbReference>
<evidence type="ECO:0000313" key="4">
    <source>
        <dbReference type="Proteomes" id="UP000006701"/>
    </source>
</evidence>
<dbReference type="RefSeq" id="XP_001271023.1">
    <property type="nucleotide sequence ID" value="XM_001271022.1"/>
</dbReference>
<feature type="compositionally biased region" description="Basic and acidic residues" evidence="1">
    <location>
        <begin position="156"/>
        <end position="166"/>
    </location>
</feature>
<accession>A1CKC3</accession>
<feature type="compositionally biased region" description="Basic and acidic residues" evidence="1">
    <location>
        <begin position="194"/>
        <end position="208"/>
    </location>
</feature>
<keyword evidence="4" id="KW-1185">Reference proteome</keyword>
<feature type="chain" id="PRO_5002633015" evidence="2">
    <location>
        <begin position="21"/>
        <end position="321"/>
    </location>
</feature>
<dbReference type="VEuPathDB" id="FungiDB:ACLA_038070"/>
<keyword evidence="2" id="KW-0732">Signal</keyword>